<dbReference type="STRING" id="546266.NEIMUCOT_05394"/>
<name>D2ZXP0_NEIM2</name>
<evidence type="ECO:0000313" key="1">
    <source>
        <dbReference type="EMBL" id="EFC88225.1"/>
    </source>
</evidence>
<dbReference type="Proteomes" id="UP000003344">
    <property type="component" value="Unassembled WGS sequence"/>
</dbReference>
<dbReference type="AlphaFoldDB" id="D2ZXP0"/>
<protein>
    <submittedName>
        <fullName evidence="1">Uncharacterized protein</fullName>
    </submittedName>
</protein>
<reference evidence="1 2" key="1">
    <citation type="submission" date="2009-10" db="EMBL/GenBank/DDBJ databases">
        <authorList>
            <person name="Weinstock G."/>
            <person name="Sodergren E."/>
            <person name="Clifton S."/>
            <person name="Fulton L."/>
            <person name="Fulton B."/>
            <person name="Courtney L."/>
            <person name="Fronick C."/>
            <person name="Harrison M."/>
            <person name="Strong C."/>
            <person name="Farmer C."/>
            <person name="Delahaunty K."/>
            <person name="Markovic C."/>
            <person name="Hall O."/>
            <person name="Minx P."/>
            <person name="Tomlinson C."/>
            <person name="Mitreva M."/>
            <person name="Nelson J."/>
            <person name="Hou S."/>
            <person name="Wollam A."/>
            <person name="Pepin K.H."/>
            <person name="Johnson M."/>
            <person name="Bhonagiri V."/>
            <person name="Nash W.E."/>
            <person name="Warren W."/>
            <person name="Chinwalla A."/>
            <person name="Mardis E.R."/>
            <person name="Wilson R.K."/>
        </authorList>
    </citation>
    <scope>NUCLEOTIDE SEQUENCE [LARGE SCALE GENOMIC DNA]</scope>
    <source>
        <strain evidence="2">ATCC 25996 / DSM 4631 / NCTC 10774 / M26</strain>
    </source>
</reference>
<dbReference type="EMBL" id="ACDX02000010">
    <property type="protein sequence ID" value="EFC88225.1"/>
    <property type="molecule type" value="Genomic_DNA"/>
</dbReference>
<proteinExistence type="predicted"/>
<gene>
    <name evidence="1" type="ORF">NEIMUCOT_05394</name>
</gene>
<evidence type="ECO:0000313" key="2">
    <source>
        <dbReference type="Proteomes" id="UP000003344"/>
    </source>
</evidence>
<accession>D2ZXP0</accession>
<comment type="caution">
    <text evidence="1">The sequence shown here is derived from an EMBL/GenBank/DDBJ whole genome shotgun (WGS) entry which is preliminary data.</text>
</comment>
<organism evidence="1 2">
    <name type="scientific">Neisseria mucosa (strain ATCC 25996 / DSM 4631 / NCTC 10774 / M26)</name>
    <dbReference type="NCBI Taxonomy" id="546266"/>
    <lineage>
        <taxon>Bacteria</taxon>
        <taxon>Pseudomonadati</taxon>
        <taxon>Pseudomonadota</taxon>
        <taxon>Betaproteobacteria</taxon>
        <taxon>Neisseriales</taxon>
        <taxon>Neisseriaceae</taxon>
        <taxon>Neisseria</taxon>
    </lineage>
</organism>
<sequence length="46" mass="5089">MGFAREKPQYSPVGRILVSDKAQTATHLAVMPNVGFKNPSYIQDKP</sequence>